<keyword evidence="1" id="KW-1133">Transmembrane helix</keyword>
<gene>
    <name evidence="2" type="ORF">PT974_01281</name>
</gene>
<accession>A0ABR0T462</accession>
<keyword evidence="1" id="KW-0812">Transmembrane</keyword>
<proteinExistence type="predicted"/>
<name>A0ABR0T462_9HYPO</name>
<dbReference type="Proteomes" id="UP001338125">
    <property type="component" value="Unassembled WGS sequence"/>
</dbReference>
<evidence type="ECO:0000256" key="1">
    <source>
        <dbReference type="SAM" id="Phobius"/>
    </source>
</evidence>
<dbReference type="EMBL" id="JAVFKD010000001">
    <property type="protein sequence ID" value="KAK5998897.1"/>
    <property type="molecule type" value="Genomic_DNA"/>
</dbReference>
<keyword evidence="1" id="KW-0472">Membrane</keyword>
<evidence type="ECO:0000313" key="2">
    <source>
        <dbReference type="EMBL" id="KAK5998897.1"/>
    </source>
</evidence>
<comment type="caution">
    <text evidence="2">The sequence shown here is derived from an EMBL/GenBank/DDBJ whole genome shotgun (WGS) entry which is preliminary data.</text>
</comment>
<sequence length="153" mass="17649">MASATPLSQAFNMLLSTPHDDINPRKTRWNPNFILCYLFIYLPFATLVTHIEHIPIGAALGIDMMVFLYSWNSSVSARKVWKDFRAIWKKKLVDLGVDQHTEKFFLTLESRDYLTADKLIKELRSADCRLVDTAELLSDIKEEMVQRELLGGK</sequence>
<keyword evidence="3" id="KW-1185">Reference proteome</keyword>
<feature type="transmembrane region" description="Helical" evidence="1">
    <location>
        <begin position="54"/>
        <end position="72"/>
    </location>
</feature>
<protein>
    <submittedName>
        <fullName evidence="2">Uncharacterized protein</fullName>
    </submittedName>
</protein>
<organism evidence="2 3">
    <name type="scientific">Cladobotryum mycophilum</name>
    <dbReference type="NCBI Taxonomy" id="491253"/>
    <lineage>
        <taxon>Eukaryota</taxon>
        <taxon>Fungi</taxon>
        <taxon>Dikarya</taxon>
        <taxon>Ascomycota</taxon>
        <taxon>Pezizomycotina</taxon>
        <taxon>Sordariomycetes</taxon>
        <taxon>Hypocreomycetidae</taxon>
        <taxon>Hypocreales</taxon>
        <taxon>Hypocreaceae</taxon>
        <taxon>Cladobotryum</taxon>
    </lineage>
</organism>
<feature type="transmembrane region" description="Helical" evidence="1">
    <location>
        <begin position="29"/>
        <end position="48"/>
    </location>
</feature>
<reference evidence="2 3" key="1">
    <citation type="submission" date="2024-01" db="EMBL/GenBank/DDBJ databases">
        <title>Complete genome of Cladobotryum mycophilum ATHUM6906.</title>
        <authorList>
            <person name="Christinaki A.C."/>
            <person name="Myridakis A.I."/>
            <person name="Kouvelis V.N."/>
        </authorList>
    </citation>
    <scope>NUCLEOTIDE SEQUENCE [LARGE SCALE GENOMIC DNA]</scope>
    <source>
        <strain evidence="2 3">ATHUM6906</strain>
    </source>
</reference>
<evidence type="ECO:0000313" key="3">
    <source>
        <dbReference type="Proteomes" id="UP001338125"/>
    </source>
</evidence>